<feature type="transmembrane region" description="Helical" evidence="1">
    <location>
        <begin position="23"/>
        <end position="46"/>
    </location>
</feature>
<gene>
    <name evidence="2" type="ORF">FOC40_00755</name>
</gene>
<organism evidence="2 3">
    <name type="scientific">Schaalia odontolytica</name>
    <dbReference type="NCBI Taxonomy" id="1660"/>
    <lineage>
        <taxon>Bacteria</taxon>
        <taxon>Bacillati</taxon>
        <taxon>Actinomycetota</taxon>
        <taxon>Actinomycetes</taxon>
        <taxon>Actinomycetales</taxon>
        <taxon>Actinomycetaceae</taxon>
        <taxon>Schaalia</taxon>
    </lineage>
</organism>
<dbReference type="RefSeq" id="WP_003797016.1">
    <property type="nucleotide sequence ID" value="NZ_CP046315.1"/>
</dbReference>
<evidence type="ECO:0000313" key="2">
    <source>
        <dbReference type="EMBL" id="QGS10086.1"/>
    </source>
</evidence>
<evidence type="ECO:0000313" key="3">
    <source>
        <dbReference type="Proteomes" id="UP000424490"/>
    </source>
</evidence>
<evidence type="ECO:0000256" key="1">
    <source>
        <dbReference type="SAM" id="Phobius"/>
    </source>
</evidence>
<dbReference type="EMBL" id="CP046315">
    <property type="protein sequence ID" value="QGS10086.1"/>
    <property type="molecule type" value="Genomic_DNA"/>
</dbReference>
<reference evidence="2 3" key="1">
    <citation type="submission" date="2019-11" db="EMBL/GenBank/DDBJ databases">
        <title>FDA dAtabase for Regulatory Grade micrObial Sequences (FDA-ARGOS): Supporting development and validation of Infectious Disease Dx tests.</title>
        <authorList>
            <person name="Stonesifer R."/>
            <person name="Tallon L."/>
            <person name="Sadzewicz L."/>
            <person name="Vavikolanu K."/>
            <person name="Mehta A."/>
            <person name="Aluvathingal J."/>
            <person name="Nadendla S."/>
            <person name="Myers T."/>
            <person name="Yan Y."/>
            <person name="Sichtig H."/>
        </authorList>
    </citation>
    <scope>NUCLEOTIDE SEQUENCE [LARGE SCALE GENOMIC DNA]</scope>
    <source>
        <strain evidence="2 3">FDAARGOS_732</strain>
    </source>
</reference>
<sequence>MEAPDSTRENGAPAHELPGVNRLSLMCGISTWVIVAITFFALSLIYDGILSFMNVDHSWDLI</sequence>
<keyword evidence="1" id="KW-1133">Transmembrane helix</keyword>
<accession>A0A857A6H3</accession>
<dbReference type="Proteomes" id="UP000424490">
    <property type="component" value="Chromosome"/>
</dbReference>
<dbReference type="AlphaFoldDB" id="A0A857A6H3"/>
<proteinExistence type="predicted"/>
<keyword evidence="1" id="KW-0472">Membrane</keyword>
<keyword evidence="1" id="KW-0812">Transmembrane</keyword>
<protein>
    <submittedName>
        <fullName evidence="2">Uncharacterized protein</fullName>
    </submittedName>
</protein>
<name>A0A857A6H3_9ACTO</name>